<accession>A0A5E4MI44</accession>
<evidence type="ECO:0000313" key="3">
    <source>
        <dbReference type="Proteomes" id="UP000325440"/>
    </source>
</evidence>
<dbReference type="CDD" id="cd01767">
    <property type="entry name" value="UBX"/>
    <property type="match status" value="1"/>
</dbReference>
<dbReference type="Pfam" id="PF23187">
    <property type="entry name" value="UBX7_N"/>
    <property type="match status" value="1"/>
</dbReference>
<feature type="region of interest" description="Disordered" evidence="1">
    <location>
        <begin position="305"/>
        <end position="332"/>
    </location>
</feature>
<dbReference type="SUPFAM" id="SSF54236">
    <property type="entry name" value="Ubiquitin-like"/>
    <property type="match status" value="1"/>
</dbReference>
<dbReference type="Proteomes" id="UP000325440">
    <property type="component" value="Unassembled WGS sequence"/>
</dbReference>
<dbReference type="PANTHER" id="PTHR46424">
    <property type="entry name" value="UBX DOMAIN-CONTAINING PROTEIN 4"/>
    <property type="match status" value="1"/>
</dbReference>
<evidence type="ECO:0000313" key="2">
    <source>
        <dbReference type="EMBL" id="VVC29538.1"/>
    </source>
</evidence>
<feature type="compositionally biased region" description="Polar residues" evidence="1">
    <location>
        <begin position="322"/>
        <end position="332"/>
    </location>
</feature>
<dbReference type="EMBL" id="CABPRJ010000494">
    <property type="protein sequence ID" value="VVC29538.1"/>
    <property type="molecule type" value="Genomic_DNA"/>
</dbReference>
<dbReference type="AlphaFoldDB" id="A0A5E4MI44"/>
<dbReference type="InterPro" id="IPR029071">
    <property type="entry name" value="Ubiquitin-like_domsf"/>
</dbReference>
<gene>
    <name evidence="2" type="ORF">CINCED_3A020639</name>
</gene>
<dbReference type="Gene3D" id="3.10.20.90">
    <property type="entry name" value="Phosphatidylinositol 3-kinase Catalytic Subunit, Chain A, domain 1"/>
    <property type="match status" value="1"/>
</dbReference>
<name>A0A5E4MI44_9HEMI</name>
<keyword evidence="3" id="KW-1185">Reference proteome</keyword>
<organism evidence="2 3">
    <name type="scientific">Cinara cedri</name>
    <dbReference type="NCBI Taxonomy" id="506608"/>
    <lineage>
        <taxon>Eukaryota</taxon>
        <taxon>Metazoa</taxon>
        <taxon>Ecdysozoa</taxon>
        <taxon>Arthropoda</taxon>
        <taxon>Hexapoda</taxon>
        <taxon>Insecta</taxon>
        <taxon>Pterygota</taxon>
        <taxon>Neoptera</taxon>
        <taxon>Paraneoptera</taxon>
        <taxon>Hemiptera</taxon>
        <taxon>Sternorrhyncha</taxon>
        <taxon>Aphidomorpha</taxon>
        <taxon>Aphidoidea</taxon>
        <taxon>Aphididae</taxon>
        <taxon>Lachninae</taxon>
        <taxon>Cinara</taxon>
    </lineage>
</organism>
<sequence>MSSVKWFDGDSVQALQKVQDENCVFFAYIDKVNTKCSDIFYEPDIIQLLNNEIIVCFKMEPNSPSYANFNKIFNHITIPSIYVLEKNNVEQFNIKLKKSKLLKSNEVKLDFLDLKIKLLNAIYSAVKNISDSLEDKEKYFQFMTNVSDKLQNMIVQRKEAIGGVQNLIKYTKIKIKVPCLNITIVKEFETTDTLNEVKMFVLENITIPKGPIKFISERQFTDEDFNLTLSALNLCPTSTIYVHKDPSDQHQPIILGFKSWIYGMFHILISHPFNYVRNIINPPAAVEPKTPDHQKKTTKTKKFPFKSNIHTLRNNKSDDENNTYNGNSTQQM</sequence>
<protein>
    <submittedName>
        <fullName evidence="2">Ubiquitin-related domain</fullName>
    </submittedName>
</protein>
<dbReference type="OrthoDB" id="2445133at2759"/>
<evidence type="ECO:0000256" key="1">
    <source>
        <dbReference type="SAM" id="MobiDB-lite"/>
    </source>
</evidence>
<dbReference type="PANTHER" id="PTHR46424:SF1">
    <property type="entry name" value="UBX DOMAIN-CONTAINING PROTEIN 4"/>
    <property type="match status" value="1"/>
</dbReference>
<dbReference type="GO" id="GO:0036503">
    <property type="term" value="P:ERAD pathway"/>
    <property type="evidence" value="ECO:0007669"/>
    <property type="project" value="TreeGrafter"/>
</dbReference>
<reference evidence="2 3" key="1">
    <citation type="submission" date="2019-08" db="EMBL/GenBank/DDBJ databases">
        <authorList>
            <person name="Alioto T."/>
            <person name="Alioto T."/>
            <person name="Gomez Garrido J."/>
        </authorList>
    </citation>
    <scope>NUCLEOTIDE SEQUENCE [LARGE SCALE GENOMIC DNA]</scope>
</reference>
<proteinExistence type="predicted"/>
<dbReference type="GO" id="GO:0005783">
    <property type="term" value="C:endoplasmic reticulum"/>
    <property type="evidence" value="ECO:0007669"/>
    <property type="project" value="TreeGrafter"/>
</dbReference>